<dbReference type="Proteomes" id="UP001168972">
    <property type="component" value="Unassembled WGS sequence"/>
</dbReference>
<dbReference type="Gene3D" id="3.40.850.10">
    <property type="entry name" value="Kinesin motor domain"/>
    <property type="match status" value="2"/>
</dbReference>
<evidence type="ECO:0000259" key="7">
    <source>
        <dbReference type="PROSITE" id="PS50067"/>
    </source>
</evidence>
<evidence type="ECO:0000256" key="5">
    <source>
        <dbReference type="PROSITE-ProRule" id="PRU00283"/>
    </source>
</evidence>
<dbReference type="GO" id="GO:0003777">
    <property type="term" value="F:microtubule motor activity"/>
    <property type="evidence" value="ECO:0007669"/>
    <property type="project" value="InterPro"/>
</dbReference>
<feature type="coiled-coil region" evidence="6">
    <location>
        <begin position="314"/>
        <end position="348"/>
    </location>
</feature>
<dbReference type="GO" id="GO:0015630">
    <property type="term" value="C:microtubule cytoskeleton"/>
    <property type="evidence" value="ECO:0007669"/>
    <property type="project" value="UniProtKB-ARBA"/>
</dbReference>
<dbReference type="GO" id="GO:0007018">
    <property type="term" value="P:microtubule-based movement"/>
    <property type="evidence" value="ECO:0007669"/>
    <property type="project" value="InterPro"/>
</dbReference>
<dbReference type="GO" id="GO:0005524">
    <property type="term" value="F:ATP binding"/>
    <property type="evidence" value="ECO:0007669"/>
    <property type="project" value="UniProtKB-UniRule"/>
</dbReference>
<protein>
    <recommendedName>
        <fullName evidence="7">Kinesin motor domain-containing protein</fullName>
    </recommendedName>
</protein>
<feature type="domain" description="Kinesin motor" evidence="7">
    <location>
        <begin position="259"/>
        <end position="305"/>
    </location>
</feature>
<evidence type="ECO:0000256" key="2">
    <source>
        <dbReference type="ARBA" id="ARBA00022741"/>
    </source>
</evidence>
<dbReference type="InterPro" id="IPR036961">
    <property type="entry name" value="Kinesin_motor_dom_sf"/>
</dbReference>
<dbReference type="InterPro" id="IPR027640">
    <property type="entry name" value="Kinesin-like_fam"/>
</dbReference>
<gene>
    <name evidence="8" type="ORF">PV327_006858</name>
</gene>
<dbReference type="EMBL" id="JAQQBR010001833">
    <property type="protein sequence ID" value="KAK0163150.1"/>
    <property type="molecule type" value="Genomic_DNA"/>
</dbReference>
<evidence type="ECO:0000313" key="8">
    <source>
        <dbReference type="EMBL" id="KAK0163150.1"/>
    </source>
</evidence>
<dbReference type="PROSITE" id="PS50067">
    <property type="entry name" value="KINESIN_MOTOR_2"/>
    <property type="match status" value="2"/>
</dbReference>
<keyword evidence="4" id="KW-0206">Cytoskeleton</keyword>
<evidence type="ECO:0000256" key="6">
    <source>
        <dbReference type="SAM" id="Coils"/>
    </source>
</evidence>
<dbReference type="PANTHER" id="PTHR47968:SF67">
    <property type="entry name" value="KINESIN MOTOR DOMAIN-CONTAINING PROTEIN"/>
    <property type="match status" value="1"/>
</dbReference>
<keyword evidence="2 5" id="KW-0547">Nucleotide-binding</keyword>
<dbReference type="AlphaFoldDB" id="A0AA39KIS8"/>
<evidence type="ECO:0000256" key="1">
    <source>
        <dbReference type="ARBA" id="ARBA00004245"/>
    </source>
</evidence>
<dbReference type="SUPFAM" id="SSF52540">
    <property type="entry name" value="P-loop containing nucleoside triphosphate hydrolases"/>
    <property type="match status" value="1"/>
</dbReference>
<keyword evidence="3 5" id="KW-0067">ATP-binding</keyword>
<feature type="binding site" evidence="5">
    <location>
        <begin position="99"/>
        <end position="106"/>
    </location>
    <ligand>
        <name>ATP</name>
        <dbReference type="ChEBI" id="CHEBI:30616"/>
    </ligand>
</feature>
<sequence>MVKNAIRVYARLKPEIDKISKLNYQIHKRRRKHLDENFLVISAPQKSTEYIDNRPESWNFSFRQIFDVTVTQEDIFINVARPVIISLFDGYNGTVFAYGQTGSGKTYTITGDSKKFDDCSGILPRTICNIFEIIKNNSNISYTVELSYLEIYNENGYDLLDQKQRQVTSRLEDLPRVEIHEDELGTLHLKNLSIHRVKNEQEAMDLLFIGETNRITSETPMNPRSSRSHCIFTIILSSKKLNCNSYNRAKMHLVDLAGNSLLTAILRDSLGGNCITNMLANLSISAFNLEETISTCRFAQRVALIRNDVKLILRKEMKTEMDLLKVENDELRKRIDELNGQLESQRSTERNVDYYKDLVLQRDKEILLLNSNKTKITEDKIIETDKLKLSEIIEKCIVDIFPDDYQYEDGKNYSINNILKNNYYPLRILYHDTNFDSISLTESHLDRCEVQKELLNNELTLNLQTNSCSTGMDEEIFTNSVDTHMNKLIPQNKFIKNNVSIISLVDHQKSNSDSLKINFRTPRILRQLFSIEKKSPRPLSTPNTSTKIFKNFDDEKLISRDSESELINLRKFTGGKKINFRKNLIDNEICLSENKQKSHSDNYVTNILTDEEMTGKNFIHPLLLTGDPEIDEEIIALCKAKCLR</sequence>
<accession>A0AA39KIS8</accession>
<proteinExistence type="inferred from homology"/>
<dbReference type="PANTHER" id="PTHR47968">
    <property type="entry name" value="CENTROMERE PROTEIN E"/>
    <property type="match status" value="1"/>
</dbReference>
<dbReference type="GO" id="GO:0008017">
    <property type="term" value="F:microtubule binding"/>
    <property type="evidence" value="ECO:0007669"/>
    <property type="project" value="InterPro"/>
</dbReference>
<dbReference type="SMART" id="SM00129">
    <property type="entry name" value="KISc"/>
    <property type="match status" value="1"/>
</dbReference>
<feature type="domain" description="Kinesin motor" evidence="7">
    <location>
        <begin position="5"/>
        <end position="258"/>
    </location>
</feature>
<name>A0AA39KIS8_MICHY</name>
<evidence type="ECO:0000313" key="9">
    <source>
        <dbReference type="Proteomes" id="UP001168972"/>
    </source>
</evidence>
<keyword evidence="4" id="KW-0963">Cytoplasm</keyword>
<evidence type="ECO:0000256" key="3">
    <source>
        <dbReference type="ARBA" id="ARBA00022840"/>
    </source>
</evidence>
<comment type="similarity">
    <text evidence="5">Belongs to the TRAFAC class myosin-kinesin ATPase superfamily. Kinesin family.</text>
</comment>
<evidence type="ECO:0000256" key="4">
    <source>
        <dbReference type="ARBA" id="ARBA00023212"/>
    </source>
</evidence>
<keyword evidence="9" id="KW-1185">Reference proteome</keyword>
<comment type="subcellular location">
    <subcellularLocation>
        <location evidence="1">Cytoplasm</location>
        <location evidence="1">Cytoskeleton</location>
    </subcellularLocation>
</comment>
<dbReference type="PRINTS" id="PR00380">
    <property type="entry name" value="KINESINHEAVY"/>
</dbReference>
<dbReference type="InterPro" id="IPR027417">
    <property type="entry name" value="P-loop_NTPase"/>
</dbReference>
<reference evidence="8" key="2">
    <citation type="submission" date="2023-03" db="EMBL/GenBank/DDBJ databases">
        <authorList>
            <person name="Inwood S.N."/>
            <person name="Skelly J.G."/>
            <person name="Guhlin J."/>
            <person name="Harrop T.W.R."/>
            <person name="Goldson S.G."/>
            <person name="Dearden P.K."/>
        </authorList>
    </citation>
    <scope>NUCLEOTIDE SEQUENCE</scope>
    <source>
        <strain evidence="8">Lincoln</strain>
        <tissue evidence="8">Whole body</tissue>
    </source>
</reference>
<reference evidence="8" key="1">
    <citation type="journal article" date="2023" name="bioRxiv">
        <title>Scaffold-level genome assemblies of two parasitoid biocontrol wasps reveal the parthenogenesis mechanism and an associated novel virus.</title>
        <authorList>
            <person name="Inwood S."/>
            <person name="Skelly J."/>
            <person name="Guhlin J."/>
            <person name="Harrop T."/>
            <person name="Goldson S."/>
            <person name="Dearden P."/>
        </authorList>
    </citation>
    <scope>NUCLEOTIDE SEQUENCE</scope>
    <source>
        <strain evidence="8">Lincoln</strain>
        <tissue evidence="8">Whole body</tissue>
    </source>
</reference>
<comment type="caution">
    <text evidence="5">Lacks conserved residue(s) required for the propagation of feature annotation.</text>
</comment>
<dbReference type="InterPro" id="IPR001752">
    <property type="entry name" value="Kinesin_motor_dom"/>
</dbReference>
<comment type="caution">
    <text evidence="8">The sequence shown here is derived from an EMBL/GenBank/DDBJ whole genome shotgun (WGS) entry which is preliminary data.</text>
</comment>
<dbReference type="Pfam" id="PF00225">
    <property type="entry name" value="Kinesin"/>
    <property type="match status" value="1"/>
</dbReference>
<keyword evidence="5" id="KW-0505">Motor protein</keyword>
<keyword evidence="6" id="KW-0175">Coiled coil</keyword>
<organism evidence="8 9">
    <name type="scientific">Microctonus hyperodae</name>
    <name type="common">Parasitoid wasp</name>
    <dbReference type="NCBI Taxonomy" id="165561"/>
    <lineage>
        <taxon>Eukaryota</taxon>
        <taxon>Metazoa</taxon>
        <taxon>Ecdysozoa</taxon>
        <taxon>Arthropoda</taxon>
        <taxon>Hexapoda</taxon>
        <taxon>Insecta</taxon>
        <taxon>Pterygota</taxon>
        <taxon>Neoptera</taxon>
        <taxon>Endopterygota</taxon>
        <taxon>Hymenoptera</taxon>
        <taxon>Apocrita</taxon>
        <taxon>Ichneumonoidea</taxon>
        <taxon>Braconidae</taxon>
        <taxon>Euphorinae</taxon>
        <taxon>Microctonus</taxon>
    </lineage>
</organism>